<comment type="caution">
    <text evidence="1">The sequence shown here is derived from an EMBL/GenBank/DDBJ whole genome shotgun (WGS) entry which is preliminary data.</text>
</comment>
<dbReference type="Proteomes" id="UP000244722">
    <property type="component" value="Unassembled WGS sequence"/>
</dbReference>
<proteinExistence type="predicted"/>
<gene>
    <name evidence="1" type="ORF">B9Z19DRAFT_279783</name>
</gene>
<sequence>MIAAFLHRKCFPERPSTHPNPKQYAQIRSPFLKTNPDPQPWSYGRIPNAFPKTNPCPKSKPYAQSSHRISESYNCIVLHIPCSRMLIWIHFHYSLSYRYRPLRCASPPSRVHPASTQMQHEYNPPMIPLLTLHPAKAILRLTHLSHMTTKQFRSYYST</sequence>
<organism evidence="1 2">
    <name type="scientific">Tuber borchii</name>
    <name type="common">White truffle</name>
    <dbReference type="NCBI Taxonomy" id="42251"/>
    <lineage>
        <taxon>Eukaryota</taxon>
        <taxon>Fungi</taxon>
        <taxon>Dikarya</taxon>
        <taxon>Ascomycota</taxon>
        <taxon>Pezizomycotina</taxon>
        <taxon>Pezizomycetes</taxon>
        <taxon>Pezizales</taxon>
        <taxon>Tuberaceae</taxon>
        <taxon>Tuber</taxon>
    </lineage>
</organism>
<protein>
    <submittedName>
        <fullName evidence="1">Uncharacterized protein</fullName>
    </submittedName>
</protein>
<dbReference type="EMBL" id="NESQ01000020">
    <property type="protein sequence ID" value="PUU82875.1"/>
    <property type="molecule type" value="Genomic_DNA"/>
</dbReference>
<reference evidence="1 2" key="1">
    <citation type="submission" date="2017-04" db="EMBL/GenBank/DDBJ databases">
        <title>Draft genome sequence of Tuber borchii Vittad., a whitish edible truffle.</title>
        <authorList>
            <consortium name="DOE Joint Genome Institute"/>
            <person name="Murat C."/>
            <person name="Kuo A."/>
            <person name="Barry K.W."/>
            <person name="Clum A."/>
            <person name="Dockter R.B."/>
            <person name="Fauchery L."/>
            <person name="Iotti M."/>
            <person name="Kohler A."/>
            <person name="Labutti K."/>
            <person name="Lindquist E.A."/>
            <person name="Lipzen A."/>
            <person name="Ohm R.A."/>
            <person name="Wang M."/>
            <person name="Grigoriev I.V."/>
            <person name="Zambonelli A."/>
            <person name="Martin F.M."/>
        </authorList>
    </citation>
    <scope>NUCLEOTIDE SEQUENCE [LARGE SCALE GENOMIC DNA]</scope>
    <source>
        <strain evidence="1 2">Tbo3840</strain>
    </source>
</reference>
<accession>A0A2T7A5D1</accession>
<keyword evidence="2" id="KW-1185">Reference proteome</keyword>
<name>A0A2T7A5D1_TUBBO</name>
<evidence type="ECO:0000313" key="2">
    <source>
        <dbReference type="Proteomes" id="UP000244722"/>
    </source>
</evidence>
<evidence type="ECO:0000313" key="1">
    <source>
        <dbReference type="EMBL" id="PUU82875.1"/>
    </source>
</evidence>
<dbReference type="AlphaFoldDB" id="A0A2T7A5D1"/>